<dbReference type="RefSeq" id="WP_065789703.1">
    <property type="nucleotide sequence ID" value="NZ_JAGJED010000001.1"/>
</dbReference>
<sequence>MVDGITLVASGRKFGHGFVSAGFTKMAMGNAGFDTDSIESEAIAGRTIVAALIGGTAGSLTGGKFANGATTKCSSYELSEKIAGWRDAERAVRSRLREDEWTTK</sequence>
<evidence type="ECO:0000313" key="1">
    <source>
        <dbReference type="EMBL" id="OCQ23689.1"/>
    </source>
</evidence>
<reference evidence="2" key="1">
    <citation type="submission" date="2016-07" db="EMBL/GenBank/DDBJ databases">
        <authorList>
            <person name="Florea S."/>
            <person name="Webb J.S."/>
            <person name="Jaromczyk J."/>
            <person name="Schardl C.L."/>
        </authorList>
    </citation>
    <scope>NUCLEOTIDE SEQUENCE [LARGE SCALE GENOMIC DNA]</scope>
    <source>
        <strain evidence="2">IPB1</strain>
    </source>
</reference>
<accession>A0A1C0TWK4</accession>
<proteinExistence type="predicted"/>
<protein>
    <submittedName>
        <fullName evidence="1">Uncharacterized protein</fullName>
    </submittedName>
</protein>
<comment type="caution">
    <text evidence="1">The sequence shown here is derived from an EMBL/GenBank/DDBJ whole genome shotgun (WGS) entry which is preliminary data.</text>
</comment>
<dbReference type="Proteomes" id="UP000093366">
    <property type="component" value="Unassembled WGS sequence"/>
</dbReference>
<name>A0A1C0TWK4_9GAMM</name>
<gene>
    <name evidence="1" type="ORF">A7985_07035</name>
</gene>
<dbReference type="AlphaFoldDB" id="A0A1C0TWK4"/>
<organism evidence="1 2">
    <name type="scientific">Pseudoalteromonas luteoviolacea</name>
    <dbReference type="NCBI Taxonomy" id="43657"/>
    <lineage>
        <taxon>Bacteria</taxon>
        <taxon>Pseudomonadati</taxon>
        <taxon>Pseudomonadota</taxon>
        <taxon>Gammaproteobacteria</taxon>
        <taxon>Alteromonadales</taxon>
        <taxon>Pseudoalteromonadaceae</taxon>
        <taxon>Pseudoalteromonas</taxon>
    </lineage>
</organism>
<evidence type="ECO:0000313" key="2">
    <source>
        <dbReference type="Proteomes" id="UP000093366"/>
    </source>
</evidence>
<dbReference type="OrthoDB" id="6402965at2"/>
<dbReference type="EMBL" id="MAUJ01000001">
    <property type="protein sequence ID" value="OCQ23689.1"/>
    <property type="molecule type" value="Genomic_DNA"/>
</dbReference>